<feature type="region of interest" description="Disordered" evidence="1">
    <location>
        <begin position="1"/>
        <end position="21"/>
    </location>
</feature>
<dbReference type="Pfam" id="PF02893">
    <property type="entry name" value="GRAM"/>
    <property type="match status" value="1"/>
</dbReference>
<proteinExistence type="predicted"/>
<dbReference type="Gene3D" id="2.30.29.30">
    <property type="entry name" value="Pleckstrin-homology domain (PH domain)/Phosphotyrosine-binding domain (PTB)"/>
    <property type="match status" value="1"/>
</dbReference>
<dbReference type="InterPro" id="IPR004182">
    <property type="entry name" value="GRAM"/>
</dbReference>
<evidence type="ECO:0000259" key="2">
    <source>
        <dbReference type="SMART" id="SM00568"/>
    </source>
</evidence>
<protein>
    <submittedName>
        <fullName evidence="3">(California timema) hypothetical protein</fullName>
    </submittedName>
</protein>
<dbReference type="InterPro" id="IPR011993">
    <property type="entry name" value="PH-like_dom_sf"/>
</dbReference>
<dbReference type="EMBL" id="OE191655">
    <property type="protein sequence ID" value="CAD7579422.1"/>
    <property type="molecule type" value="Genomic_DNA"/>
</dbReference>
<evidence type="ECO:0000313" key="3">
    <source>
        <dbReference type="EMBL" id="CAD7579422.1"/>
    </source>
</evidence>
<feature type="domain" description="GRAM" evidence="2">
    <location>
        <begin position="76"/>
        <end position="146"/>
    </location>
</feature>
<dbReference type="SMART" id="SM00568">
    <property type="entry name" value="GRAM"/>
    <property type="match status" value="1"/>
</dbReference>
<name>A0A7R9PDR0_TIMCA</name>
<sequence length="172" mass="19657">MESGKPLRGKPPPVQPTEIRTSIFPSSAVELNTTSALIDDKGGFNEDKDLLNKLSKNVPKKPSFLKRDLDARAHSEAYCLLFRLPASEKLDGSTDATLWTPYNKRHVWGRMFLSQNYLCFESRVRHILSCIHNILDCMILNITKNKVQITFVHADLKNMTHSKVIDQYKDKL</sequence>
<accession>A0A7R9PDR0</accession>
<gene>
    <name evidence="3" type="ORF">TCMB3V08_LOCUS11956</name>
</gene>
<evidence type="ECO:0000256" key="1">
    <source>
        <dbReference type="SAM" id="MobiDB-lite"/>
    </source>
</evidence>
<dbReference type="AlphaFoldDB" id="A0A7R9PDR0"/>
<organism evidence="3">
    <name type="scientific">Timema californicum</name>
    <name type="common">California timema</name>
    <name type="synonym">Walking stick</name>
    <dbReference type="NCBI Taxonomy" id="61474"/>
    <lineage>
        <taxon>Eukaryota</taxon>
        <taxon>Metazoa</taxon>
        <taxon>Ecdysozoa</taxon>
        <taxon>Arthropoda</taxon>
        <taxon>Hexapoda</taxon>
        <taxon>Insecta</taxon>
        <taxon>Pterygota</taxon>
        <taxon>Neoptera</taxon>
        <taxon>Polyneoptera</taxon>
        <taxon>Phasmatodea</taxon>
        <taxon>Timematodea</taxon>
        <taxon>Timematoidea</taxon>
        <taxon>Timematidae</taxon>
        <taxon>Timema</taxon>
    </lineage>
</organism>
<reference evidence="3" key="1">
    <citation type="submission" date="2020-11" db="EMBL/GenBank/DDBJ databases">
        <authorList>
            <person name="Tran Van P."/>
        </authorList>
    </citation>
    <scope>NUCLEOTIDE SEQUENCE</scope>
</reference>